<evidence type="ECO:0000256" key="1">
    <source>
        <dbReference type="ARBA" id="ARBA00004613"/>
    </source>
</evidence>
<keyword evidence="9" id="KW-0044">Antibiotic</keyword>
<evidence type="ECO:0000256" key="5">
    <source>
        <dbReference type="ARBA" id="ARBA00022588"/>
    </source>
</evidence>
<dbReference type="Proteomes" id="UP000053240">
    <property type="component" value="Unassembled WGS sequence"/>
</dbReference>
<keyword evidence="3" id="KW-0964">Secreted</keyword>
<dbReference type="GO" id="GO:0045087">
    <property type="term" value="P:innate immune response"/>
    <property type="evidence" value="ECO:0007669"/>
    <property type="project" value="UniProtKB-KW"/>
</dbReference>
<comment type="similarity">
    <text evidence="2">Belongs to the attacin/sarcotoxin-2 family.</text>
</comment>
<sequence>MIGASSRSVPKQRIGSYVLVEEDDDMLVYALEDDSSEAVNTREDVHPQRVRRQAHGSINTNPDGSSNVAAKIPIARGDSNVLSAIGSVNAANGKGGFSSAGGGLAWDNIKGHGATLTASRIPGVADQLTAAGKANLFHDDHHDITASAFATRTFPDKPNFPTFDTYGGKVGYTFNDKIGASLGAAHTDLFKKTDYSAMGNLNLFKDRTSSLDLNAGWSKSVSPYIPNSRWEPSGEIMKFVYALFCFIAAVAAQDILLESYPVWYITPQDPIEQYQRHRRDVTFDHKTDNGRVFGTLGQNDAGLFGKGGYEHNFFNDHRGKLDGQAYGTRVLGPYGDSSHLGGALNWRNDNAAASLDVSKMIHGPTSVTAGAGGAWPVGKNGDFSLQGTYGKTGGYNSEFGGLAKYNYRF</sequence>
<evidence type="ECO:0000256" key="4">
    <source>
        <dbReference type="ARBA" id="ARBA00022529"/>
    </source>
</evidence>
<evidence type="ECO:0000256" key="2">
    <source>
        <dbReference type="ARBA" id="ARBA00007550"/>
    </source>
</evidence>
<evidence type="ECO:0000313" key="14">
    <source>
        <dbReference type="Proteomes" id="UP000053240"/>
    </source>
</evidence>
<comment type="subcellular location">
    <subcellularLocation>
        <location evidence="1">Secreted</location>
    </subcellularLocation>
</comment>
<keyword evidence="14" id="KW-1185">Reference proteome</keyword>
<dbReference type="InParanoid" id="A0A0N1IEV1"/>
<dbReference type="GO" id="GO:0005576">
    <property type="term" value="C:extracellular region"/>
    <property type="evidence" value="ECO:0007669"/>
    <property type="project" value="UniProtKB-SubCell"/>
</dbReference>
<feature type="region of interest" description="Disordered" evidence="10">
    <location>
        <begin position="38"/>
        <end position="67"/>
    </location>
</feature>
<keyword evidence="6" id="KW-0165">Cleavage on pair of basic residues</keyword>
<evidence type="ECO:0000256" key="10">
    <source>
        <dbReference type="SAM" id="MobiDB-lite"/>
    </source>
</evidence>
<feature type="compositionally biased region" description="Polar residues" evidence="10">
    <location>
        <begin position="56"/>
        <end position="67"/>
    </location>
</feature>
<dbReference type="Pfam" id="PF03768">
    <property type="entry name" value="Attacin_N"/>
    <property type="match status" value="1"/>
</dbReference>
<dbReference type="AlphaFoldDB" id="A0A0N1IEV1"/>
<dbReference type="FunCoup" id="A0A0N1IEV1">
    <property type="interactions" value="29"/>
</dbReference>
<evidence type="ECO:0000256" key="8">
    <source>
        <dbReference type="ARBA" id="ARBA00022859"/>
    </source>
</evidence>
<protein>
    <submittedName>
        <fullName evidence="13">Defense protein 3</fullName>
    </submittedName>
</protein>
<evidence type="ECO:0000259" key="11">
    <source>
        <dbReference type="Pfam" id="PF03768"/>
    </source>
</evidence>
<keyword evidence="5" id="KW-0399">Innate immunity</keyword>
<dbReference type="Pfam" id="PF10793">
    <property type="entry name" value="Gloverin"/>
    <property type="match status" value="1"/>
</dbReference>
<dbReference type="InterPro" id="IPR005521">
    <property type="entry name" value="Attacin_C"/>
</dbReference>
<dbReference type="GO" id="GO:0042742">
    <property type="term" value="P:defense response to bacterium"/>
    <property type="evidence" value="ECO:0007669"/>
    <property type="project" value="UniProtKB-KW"/>
</dbReference>
<keyword evidence="4" id="KW-0929">Antimicrobial</keyword>
<organism evidence="13 14">
    <name type="scientific">Papilio machaon</name>
    <name type="common">Old World swallowtail butterfly</name>
    <dbReference type="NCBI Taxonomy" id="76193"/>
    <lineage>
        <taxon>Eukaryota</taxon>
        <taxon>Metazoa</taxon>
        <taxon>Ecdysozoa</taxon>
        <taxon>Arthropoda</taxon>
        <taxon>Hexapoda</taxon>
        <taxon>Insecta</taxon>
        <taxon>Pterygota</taxon>
        <taxon>Neoptera</taxon>
        <taxon>Endopterygota</taxon>
        <taxon>Lepidoptera</taxon>
        <taxon>Glossata</taxon>
        <taxon>Ditrysia</taxon>
        <taxon>Papilionoidea</taxon>
        <taxon>Papilionidae</taxon>
        <taxon>Papilioninae</taxon>
        <taxon>Papilio</taxon>
    </lineage>
</organism>
<dbReference type="EMBL" id="KQ460427">
    <property type="protein sequence ID" value="KPJ14762.1"/>
    <property type="molecule type" value="Genomic_DNA"/>
</dbReference>
<evidence type="ECO:0000256" key="3">
    <source>
        <dbReference type="ARBA" id="ARBA00022525"/>
    </source>
</evidence>
<accession>A0A0N1IEV1</accession>
<dbReference type="Pfam" id="PF03769">
    <property type="entry name" value="Attacin_C"/>
    <property type="match status" value="1"/>
</dbReference>
<keyword evidence="8" id="KW-0391">Immunity</keyword>
<proteinExistence type="inferred from homology"/>
<feature type="domain" description="Attacin C-terminal" evidence="12">
    <location>
        <begin position="122"/>
        <end position="235"/>
    </location>
</feature>
<dbReference type="InterPro" id="IPR019729">
    <property type="entry name" value="Gloverin-like_protein"/>
</dbReference>
<evidence type="ECO:0000256" key="7">
    <source>
        <dbReference type="ARBA" id="ARBA00022729"/>
    </source>
</evidence>
<evidence type="ECO:0000256" key="9">
    <source>
        <dbReference type="ARBA" id="ARBA00023022"/>
    </source>
</evidence>
<feature type="domain" description="Attacin N-terminal" evidence="11">
    <location>
        <begin position="55"/>
        <end position="118"/>
    </location>
</feature>
<keyword evidence="7" id="KW-0732">Signal</keyword>
<gene>
    <name evidence="13" type="ORF">RR48_01661</name>
</gene>
<reference evidence="13 14" key="1">
    <citation type="journal article" date="2015" name="Nat. Commun.">
        <title>Outbred genome sequencing and CRISPR/Cas9 gene editing in butterflies.</title>
        <authorList>
            <person name="Li X."/>
            <person name="Fan D."/>
            <person name="Zhang W."/>
            <person name="Liu G."/>
            <person name="Zhang L."/>
            <person name="Zhao L."/>
            <person name="Fang X."/>
            <person name="Chen L."/>
            <person name="Dong Y."/>
            <person name="Chen Y."/>
            <person name="Ding Y."/>
            <person name="Zhao R."/>
            <person name="Feng M."/>
            <person name="Zhu Y."/>
            <person name="Feng Y."/>
            <person name="Jiang X."/>
            <person name="Zhu D."/>
            <person name="Xiang H."/>
            <person name="Feng X."/>
            <person name="Li S."/>
            <person name="Wang J."/>
            <person name="Zhang G."/>
            <person name="Kronforst M.R."/>
            <person name="Wang W."/>
        </authorList>
    </citation>
    <scope>NUCLEOTIDE SEQUENCE [LARGE SCALE GENOMIC DNA]</scope>
    <source>
        <strain evidence="13">Ya'a_city_454_Pm</strain>
        <tissue evidence="13">Whole body</tissue>
    </source>
</reference>
<name>A0A0N1IEV1_PAPMA</name>
<evidence type="ECO:0000313" key="13">
    <source>
        <dbReference type="EMBL" id="KPJ14762.1"/>
    </source>
</evidence>
<dbReference type="InterPro" id="IPR005520">
    <property type="entry name" value="Attacin_N"/>
</dbReference>
<evidence type="ECO:0000256" key="6">
    <source>
        <dbReference type="ARBA" id="ARBA00022685"/>
    </source>
</evidence>
<evidence type="ECO:0000259" key="12">
    <source>
        <dbReference type="Pfam" id="PF03769"/>
    </source>
</evidence>